<dbReference type="InterPro" id="IPR036737">
    <property type="entry name" value="OmpA-like_sf"/>
</dbReference>
<feature type="compositionally biased region" description="Polar residues" evidence="2">
    <location>
        <begin position="1"/>
        <end position="10"/>
    </location>
</feature>
<dbReference type="InterPro" id="IPR006665">
    <property type="entry name" value="OmpA-like"/>
</dbReference>
<evidence type="ECO:0000256" key="1">
    <source>
        <dbReference type="PROSITE-ProRule" id="PRU00473"/>
    </source>
</evidence>
<keyword evidence="5" id="KW-1185">Reference proteome</keyword>
<keyword evidence="1" id="KW-0472">Membrane</keyword>
<evidence type="ECO:0000256" key="2">
    <source>
        <dbReference type="SAM" id="MobiDB-lite"/>
    </source>
</evidence>
<organism evidence="4 5">
    <name type="scientific">Sphingopyxis flava</name>
    <dbReference type="NCBI Taxonomy" id="1507287"/>
    <lineage>
        <taxon>Bacteria</taxon>
        <taxon>Pseudomonadati</taxon>
        <taxon>Pseudomonadota</taxon>
        <taxon>Alphaproteobacteria</taxon>
        <taxon>Sphingomonadales</taxon>
        <taxon>Sphingomonadaceae</taxon>
        <taxon>Sphingopyxis</taxon>
    </lineage>
</organism>
<dbReference type="AlphaFoldDB" id="A0A1T5DCY3"/>
<dbReference type="PROSITE" id="PS51123">
    <property type="entry name" value="OMPA_2"/>
    <property type="match status" value="1"/>
</dbReference>
<feature type="region of interest" description="Disordered" evidence="2">
    <location>
        <begin position="1"/>
        <end position="21"/>
    </location>
</feature>
<name>A0A1T5DCY3_9SPHN</name>
<evidence type="ECO:0000259" key="3">
    <source>
        <dbReference type="PROSITE" id="PS51123"/>
    </source>
</evidence>
<dbReference type="Proteomes" id="UP000190044">
    <property type="component" value="Unassembled WGS sequence"/>
</dbReference>
<protein>
    <recommendedName>
        <fullName evidence="3">OmpA-like domain-containing protein</fullName>
    </recommendedName>
</protein>
<accession>A0A1T5DCY3</accession>
<feature type="domain" description="OmpA-like" evidence="3">
    <location>
        <begin position="1"/>
        <end position="43"/>
    </location>
</feature>
<gene>
    <name evidence="4" type="ORF">SAMN06295937_10144</name>
</gene>
<dbReference type="EMBL" id="FUYP01000014">
    <property type="protein sequence ID" value="SKB69516.1"/>
    <property type="molecule type" value="Genomic_DNA"/>
</dbReference>
<evidence type="ECO:0000313" key="5">
    <source>
        <dbReference type="Proteomes" id="UP000190044"/>
    </source>
</evidence>
<dbReference type="SUPFAM" id="SSF103088">
    <property type="entry name" value="OmpA-like"/>
    <property type="match status" value="1"/>
</dbReference>
<dbReference type="GO" id="GO:0016020">
    <property type="term" value="C:membrane"/>
    <property type="evidence" value="ECO:0007669"/>
    <property type="project" value="UniProtKB-UniRule"/>
</dbReference>
<sequence>MRASGMQFTPDQIVGRGEAGPQSINATAVGHQDNRRVIVIVTP</sequence>
<proteinExistence type="predicted"/>
<evidence type="ECO:0000313" key="4">
    <source>
        <dbReference type="EMBL" id="SKB69516.1"/>
    </source>
</evidence>
<reference evidence="5" key="1">
    <citation type="submission" date="2017-02" db="EMBL/GenBank/DDBJ databases">
        <authorList>
            <person name="Varghese N."/>
            <person name="Submissions S."/>
        </authorList>
    </citation>
    <scope>NUCLEOTIDE SEQUENCE [LARGE SCALE GENOMIC DNA]</scope>
    <source>
        <strain evidence="5">R11H</strain>
    </source>
</reference>